<evidence type="ECO:0000313" key="1">
    <source>
        <dbReference type="EMBL" id="BAJ00101.1"/>
    </source>
</evidence>
<dbReference type="HOGENOM" id="CLU_037612_7_1_6"/>
<accession>D4ZDH9</accession>
<gene>
    <name evidence="1" type="ordered locus">SVI_0130</name>
</gene>
<dbReference type="Proteomes" id="UP000002350">
    <property type="component" value="Chromosome"/>
</dbReference>
<dbReference type="PANTHER" id="PTHR13696:SF52">
    <property type="entry name" value="PARA FAMILY PROTEIN CT_582"/>
    <property type="match status" value="1"/>
</dbReference>
<keyword evidence="2" id="KW-1185">Reference proteome</keyword>
<dbReference type="OrthoDB" id="5288747at2"/>
<dbReference type="Pfam" id="PF06564">
    <property type="entry name" value="CBP_BcsQ"/>
    <property type="match status" value="1"/>
</dbReference>
<dbReference type="eggNOG" id="COG0455">
    <property type="taxonomic scope" value="Bacteria"/>
</dbReference>
<dbReference type="InterPro" id="IPR050678">
    <property type="entry name" value="DNA_Partitioning_ATPase"/>
</dbReference>
<protein>
    <recommendedName>
        <fullName evidence="3">Cellulose synthase operon protein YhjQ</fullName>
    </recommendedName>
</protein>
<dbReference type="Gene3D" id="3.40.50.300">
    <property type="entry name" value="P-loop containing nucleotide triphosphate hydrolases"/>
    <property type="match status" value="1"/>
</dbReference>
<dbReference type="SUPFAM" id="SSF52540">
    <property type="entry name" value="P-loop containing nucleoside triphosphate hydrolases"/>
    <property type="match status" value="1"/>
</dbReference>
<dbReference type="InterPro" id="IPR027417">
    <property type="entry name" value="P-loop_NTPase"/>
</dbReference>
<sequence>MKRLIIISLKSGTGSTTVTANLAQMLHQLGKNTLVVDCVASNVLKLHLGLPFKVDDGWVKRLLQASPWQEANFESPLGVDFIPFGQINNQEALAFRANKPDLFAHLFQELNRATSTSSQNDWQLIHLSIDDLTDPSVARFCDAADLILCVVSPEPSSYYVMQNTIKHHRFIQHHLERSKKLKFLINQFQAETQVGRDFLLVFKKELDTQLIPVVLHKDTALVESIANLTTVQHHAPHSQAAKDYQLLAFWCISHLAALGTDSGKES</sequence>
<dbReference type="NCBIfam" id="TIGR03371">
    <property type="entry name" value="cellulose_yhjQ"/>
    <property type="match status" value="1"/>
</dbReference>
<name>D4ZDH9_SHEVD</name>
<dbReference type="PANTHER" id="PTHR13696">
    <property type="entry name" value="P-LOOP CONTAINING NUCLEOSIDE TRIPHOSPHATE HYDROLASE"/>
    <property type="match status" value="1"/>
</dbReference>
<organism evidence="1 2">
    <name type="scientific">Shewanella violacea (strain JCM 10179 / CIP 106290 / LMG 19151 / DSS12)</name>
    <dbReference type="NCBI Taxonomy" id="637905"/>
    <lineage>
        <taxon>Bacteria</taxon>
        <taxon>Pseudomonadati</taxon>
        <taxon>Pseudomonadota</taxon>
        <taxon>Gammaproteobacteria</taxon>
        <taxon>Alteromonadales</taxon>
        <taxon>Shewanellaceae</taxon>
        <taxon>Shewanella</taxon>
    </lineage>
</organism>
<dbReference type="AlphaFoldDB" id="D4ZDH9"/>
<dbReference type="STRING" id="637905.SVI_0130"/>
<dbReference type="KEGG" id="svo:SVI_0130"/>
<evidence type="ECO:0000313" key="2">
    <source>
        <dbReference type="Proteomes" id="UP000002350"/>
    </source>
</evidence>
<reference evidence="2" key="1">
    <citation type="journal article" date="2010" name="Mol. Biosyst.">
        <title>Complete genome sequence and comparative analysis of Shewanella violacea, a psychrophilic and piezophilic bacterium from deep sea floor sediments.</title>
        <authorList>
            <person name="Aono E."/>
            <person name="Baba T."/>
            <person name="Ara T."/>
            <person name="Nishi T."/>
            <person name="Nakamichi T."/>
            <person name="Inamoto E."/>
            <person name="Toyonaga H."/>
            <person name="Hasegawa M."/>
            <person name="Takai Y."/>
            <person name="Okumura Y."/>
            <person name="Baba M."/>
            <person name="Tomita M."/>
            <person name="Kato C."/>
            <person name="Oshima T."/>
            <person name="Nakasone K."/>
            <person name="Mori H."/>
        </authorList>
    </citation>
    <scope>NUCLEOTIDE SEQUENCE [LARGE SCALE GENOMIC DNA]</scope>
    <source>
        <strain evidence="2">JCM 10179 / CIP 106290 / LMG 19151 / DSS12</strain>
    </source>
</reference>
<evidence type="ECO:0008006" key="3">
    <source>
        <dbReference type="Google" id="ProtNLM"/>
    </source>
</evidence>
<proteinExistence type="predicted"/>
<dbReference type="InterPro" id="IPR017746">
    <property type="entry name" value="Cellulose_synthase_operon_BcsQ"/>
</dbReference>
<dbReference type="EMBL" id="AP011177">
    <property type="protein sequence ID" value="BAJ00101.1"/>
    <property type="molecule type" value="Genomic_DNA"/>
</dbReference>
<dbReference type="RefSeq" id="WP_013049416.1">
    <property type="nucleotide sequence ID" value="NC_014012.1"/>
</dbReference>